<feature type="domain" description="HAMP" evidence="13">
    <location>
        <begin position="186"/>
        <end position="239"/>
    </location>
</feature>
<keyword evidence="15" id="KW-1185">Reference proteome</keyword>
<dbReference type="InterPro" id="IPR036890">
    <property type="entry name" value="HATPase_C_sf"/>
</dbReference>
<protein>
    <recommendedName>
        <fullName evidence="3">histidine kinase</fullName>
        <ecNumber evidence="3">2.7.13.3</ecNumber>
    </recommendedName>
</protein>
<dbReference type="RefSeq" id="WP_066874688.1">
    <property type="nucleotide sequence ID" value="NZ_LNQB01000073.1"/>
</dbReference>
<dbReference type="OrthoDB" id="9815202at2"/>
<dbReference type="Pfam" id="PF00512">
    <property type="entry name" value="HisKA"/>
    <property type="match status" value="1"/>
</dbReference>
<keyword evidence="9" id="KW-0902">Two-component regulatory system</keyword>
<dbReference type="InterPro" id="IPR050428">
    <property type="entry name" value="TCS_sensor_his_kinase"/>
</dbReference>
<dbReference type="GO" id="GO:0000155">
    <property type="term" value="F:phosphorelay sensor kinase activity"/>
    <property type="evidence" value="ECO:0007669"/>
    <property type="project" value="InterPro"/>
</dbReference>
<evidence type="ECO:0000259" key="12">
    <source>
        <dbReference type="PROSITE" id="PS50109"/>
    </source>
</evidence>
<keyword evidence="5" id="KW-0808">Transferase</keyword>
<sequence>MSRFSALFRTTAVRLSALYLVLFSICAAFLVFYVTGMSERLLQQQTRDAIAAEATQIEDVYDRAGISGLLRSLERRARQPGANLYVIAGPSGEILAGNVAGLEPGLLDAEGWTSEPFRYRRFTDENRADNHVAIAQVLVLDNGLRILVGRDLQEREKFRMLVRQALMVALGIMGLGALVIWFGIGRNALKRIDRMSEASTKIMAGDLSQRLPMSGSGDEFDRLSESLNAMLGRIEKLNEGLKQVSDNIAHDLKTPLTRLRNKAEAALASTEGGNQNGALEEIIAESDQLIRTFNALLMISRVEAGSAPAEMSDVDLSQIVADCVELYEPVAEESALRLEAEVAPGVEISGNRELIGQALGNLIDNAIKYAEGAENPLIRVEMKKSDHHVMLTVADHGPGVPADMRGEVVKRFVRLDTSRSKPGTGLGLSLVEAVMEMHRGAMDIAATEEDGRGLTVRMVFPAAAT</sequence>
<comment type="catalytic activity">
    <reaction evidence="1">
        <text>ATP + protein L-histidine = ADP + protein N-phospho-L-histidine.</text>
        <dbReference type="EC" id="2.7.13.3"/>
    </reaction>
</comment>
<evidence type="ECO:0000259" key="13">
    <source>
        <dbReference type="PROSITE" id="PS50885"/>
    </source>
</evidence>
<dbReference type="PANTHER" id="PTHR45436:SF8">
    <property type="entry name" value="HISTIDINE KINASE"/>
    <property type="match status" value="1"/>
</dbReference>
<keyword evidence="10 11" id="KW-0472">Membrane</keyword>
<evidence type="ECO:0000256" key="4">
    <source>
        <dbReference type="ARBA" id="ARBA00022553"/>
    </source>
</evidence>
<keyword evidence="4" id="KW-0597">Phosphoprotein</keyword>
<feature type="domain" description="Histidine kinase" evidence="12">
    <location>
        <begin position="247"/>
        <end position="464"/>
    </location>
</feature>
<evidence type="ECO:0000256" key="1">
    <source>
        <dbReference type="ARBA" id="ARBA00000085"/>
    </source>
</evidence>
<dbReference type="Pfam" id="PF02518">
    <property type="entry name" value="HATPase_c"/>
    <property type="match status" value="1"/>
</dbReference>
<feature type="transmembrane region" description="Helical" evidence="11">
    <location>
        <begin position="165"/>
        <end position="184"/>
    </location>
</feature>
<dbReference type="PRINTS" id="PR00344">
    <property type="entry name" value="BCTRLSENSOR"/>
</dbReference>
<name>A0A178YB33_SINSA</name>
<dbReference type="STRING" id="36856.ATB98_17595"/>
<evidence type="ECO:0000256" key="3">
    <source>
        <dbReference type="ARBA" id="ARBA00012438"/>
    </source>
</evidence>
<accession>A0A178YB33</accession>
<evidence type="ECO:0000313" key="15">
    <source>
        <dbReference type="Proteomes" id="UP000078507"/>
    </source>
</evidence>
<evidence type="ECO:0000256" key="8">
    <source>
        <dbReference type="ARBA" id="ARBA00022989"/>
    </source>
</evidence>
<dbReference type="EC" id="2.7.13.3" evidence="3"/>
<dbReference type="GO" id="GO:0005886">
    <property type="term" value="C:plasma membrane"/>
    <property type="evidence" value="ECO:0007669"/>
    <property type="project" value="TreeGrafter"/>
</dbReference>
<dbReference type="InterPro" id="IPR003661">
    <property type="entry name" value="HisK_dim/P_dom"/>
</dbReference>
<dbReference type="InterPro" id="IPR036097">
    <property type="entry name" value="HisK_dim/P_sf"/>
</dbReference>
<evidence type="ECO:0000256" key="2">
    <source>
        <dbReference type="ARBA" id="ARBA00004370"/>
    </source>
</evidence>
<evidence type="ECO:0000256" key="6">
    <source>
        <dbReference type="ARBA" id="ARBA00022692"/>
    </source>
</evidence>
<dbReference type="EMBL" id="LNQB01000073">
    <property type="protein sequence ID" value="OAP44679.1"/>
    <property type="molecule type" value="Genomic_DNA"/>
</dbReference>
<proteinExistence type="predicted"/>
<organism evidence="14 15">
    <name type="scientific">Sinorhizobium saheli</name>
    <dbReference type="NCBI Taxonomy" id="36856"/>
    <lineage>
        <taxon>Bacteria</taxon>
        <taxon>Pseudomonadati</taxon>
        <taxon>Pseudomonadota</taxon>
        <taxon>Alphaproteobacteria</taxon>
        <taxon>Hyphomicrobiales</taxon>
        <taxon>Rhizobiaceae</taxon>
        <taxon>Sinorhizobium/Ensifer group</taxon>
        <taxon>Sinorhizobium</taxon>
    </lineage>
</organism>
<evidence type="ECO:0000256" key="5">
    <source>
        <dbReference type="ARBA" id="ARBA00022679"/>
    </source>
</evidence>
<evidence type="ECO:0000256" key="10">
    <source>
        <dbReference type="ARBA" id="ARBA00023136"/>
    </source>
</evidence>
<dbReference type="Proteomes" id="UP000078507">
    <property type="component" value="Unassembled WGS sequence"/>
</dbReference>
<evidence type="ECO:0000256" key="7">
    <source>
        <dbReference type="ARBA" id="ARBA00022777"/>
    </source>
</evidence>
<dbReference type="PROSITE" id="PS50885">
    <property type="entry name" value="HAMP"/>
    <property type="match status" value="1"/>
</dbReference>
<keyword evidence="8 11" id="KW-1133">Transmembrane helix</keyword>
<dbReference type="CDD" id="cd06225">
    <property type="entry name" value="HAMP"/>
    <property type="match status" value="1"/>
</dbReference>
<dbReference type="SMART" id="SM00388">
    <property type="entry name" value="HisKA"/>
    <property type="match status" value="1"/>
</dbReference>
<gene>
    <name evidence="14" type="ORF">ATB98_17595</name>
</gene>
<dbReference type="Gene3D" id="6.10.340.10">
    <property type="match status" value="1"/>
</dbReference>
<dbReference type="Gene3D" id="3.30.565.10">
    <property type="entry name" value="Histidine kinase-like ATPase, C-terminal domain"/>
    <property type="match status" value="1"/>
</dbReference>
<comment type="caution">
    <text evidence="14">The sequence shown here is derived from an EMBL/GenBank/DDBJ whole genome shotgun (WGS) entry which is preliminary data.</text>
</comment>
<dbReference type="SUPFAM" id="SSF55874">
    <property type="entry name" value="ATPase domain of HSP90 chaperone/DNA topoisomerase II/histidine kinase"/>
    <property type="match status" value="1"/>
</dbReference>
<dbReference type="SMART" id="SM00387">
    <property type="entry name" value="HATPase_c"/>
    <property type="match status" value="1"/>
</dbReference>
<dbReference type="InterPro" id="IPR003660">
    <property type="entry name" value="HAMP_dom"/>
</dbReference>
<dbReference type="InterPro" id="IPR003594">
    <property type="entry name" value="HATPase_dom"/>
</dbReference>
<evidence type="ECO:0000313" key="14">
    <source>
        <dbReference type="EMBL" id="OAP44679.1"/>
    </source>
</evidence>
<dbReference type="CDD" id="cd00075">
    <property type="entry name" value="HATPase"/>
    <property type="match status" value="1"/>
</dbReference>
<dbReference type="PANTHER" id="PTHR45436">
    <property type="entry name" value="SENSOR HISTIDINE KINASE YKOH"/>
    <property type="match status" value="1"/>
</dbReference>
<dbReference type="SMART" id="SM00304">
    <property type="entry name" value="HAMP"/>
    <property type="match status" value="1"/>
</dbReference>
<comment type="subcellular location">
    <subcellularLocation>
        <location evidence="2">Membrane</location>
    </subcellularLocation>
</comment>
<dbReference type="AlphaFoldDB" id="A0A178YB33"/>
<evidence type="ECO:0000256" key="9">
    <source>
        <dbReference type="ARBA" id="ARBA00023012"/>
    </source>
</evidence>
<dbReference type="PROSITE" id="PS50109">
    <property type="entry name" value="HIS_KIN"/>
    <property type="match status" value="1"/>
</dbReference>
<feature type="transmembrane region" description="Helical" evidence="11">
    <location>
        <begin position="12"/>
        <end position="34"/>
    </location>
</feature>
<dbReference type="Pfam" id="PF00672">
    <property type="entry name" value="HAMP"/>
    <property type="match status" value="1"/>
</dbReference>
<keyword evidence="6 11" id="KW-0812">Transmembrane</keyword>
<dbReference type="SUPFAM" id="SSF47384">
    <property type="entry name" value="Homodimeric domain of signal transducing histidine kinase"/>
    <property type="match status" value="1"/>
</dbReference>
<dbReference type="SUPFAM" id="SSF158472">
    <property type="entry name" value="HAMP domain-like"/>
    <property type="match status" value="1"/>
</dbReference>
<dbReference type="Gene3D" id="1.10.287.130">
    <property type="match status" value="1"/>
</dbReference>
<reference evidence="14 15" key="1">
    <citation type="submission" date="2015-11" db="EMBL/GenBank/DDBJ databases">
        <title>Ensifer anhuiense sp. nov., an effective nitrogen fixation bacterium with Glycine soja.</title>
        <authorList>
            <person name="Yan H."/>
            <person name="Chen W."/>
        </authorList>
    </citation>
    <scope>NUCLEOTIDE SEQUENCE [LARGE SCALE GENOMIC DNA]</scope>
    <source>
        <strain evidence="14 15">LMG 7837</strain>
    </source>
</reference>
<dbReference type="CDD" id="cd00082">
    <property type="entry name" value="HisKA"/>
    <property type="match status" value="1"/>
</dbReference>
<dbReference type="InterPro" id="IPR005467">
    <property type="entry name" value="His_kinase_dom"/>
</dbReference>
<keyword evidence="7 14" id="KW-0418">Kinase</keyword>
<dbReference type="InterPro" id="IPR004358">
    <property type="entry name" value="Sig_transdc_His_kin-like_C"/>
</dbReference>
<evidence type="ECO:0000256" key="11">
    <source>
        <dbReference type="SAM" id="Phobius"/>
    </source>
</evidence>